<dbReference type="SUPFAM" id="SSF50156">
    <property type="entry name" value="PDZ domain-like"/>
    <property type="match status" value="1"/>
</dbReference>
<name>A0ABC9F8G6_9POAL</name>
<reference evidence="2" key="1">
    <citation type="submission" date="2024-06" db="EMBL/GenBank/DDBJ databases">
        <authorList>
            <person name="Ryan C."/>
        </authorList>
    </citation>
    <scope>NUCLEOTIDE SEQUENCE [LARGE SCALE GENOMIC DNA]</scope>
</reference>
<accession>A0ABC9F8G6</accession>
<gene>
    <name evidence="1" type="ORF">URODEC1_LOCUS102876</name>
</gene>
<dbReference type="PANTHER" id="PTHR47389">
    <property type="entry name" value="OS09G0436400 PROTEIN"/>
    <property type="match status" value="1"/>
</dbReference>
<dbReference type="Proteomes" id="UP001497457">
    <property type="component" value="Chromosome 5rd"/>
</dbReference>
<reference evidence="1 2" key="2">
    <citation type="submission" date="2024-10" db="EMBL/GenBank/DDBJ databases">
        <authorList>
            <person name="Ryan C."/>
        </authorList>
    </citation>
    <scope>NUCLEOTIDE SEQUENCE [LARGE SCALE GENOMIC DNA]</scope>
</reference>
<organism evidence="1 2">
    <name type="scientific">Urochloa decumbens</name>
    <dbReference type="NCBI Taxonomy" id="240449"/>
    <lineage>
        <taxon>Eukaryota</taxon>
        <taxon>Viridiplantae</taxon>
        <taxon>Streptophyta</taxon>
        <taxon>Embryophyta</taxon>
        <taxon>Tracheophyta</taxon>
        <taxon>Spermatophyta</taxon>
        <taxon>Magnoliopsida</taxon>
        <taxon>Liliopsida</taxon>
        <taxon>Poales</taxon>
        <taxon>Poaceae</taxon>
        <taxon>PACMAD clade</taxon>
        <taxon>Panicoideae</taxon>
        <taxon>Panicodae</taxon>
        <taxon>Paniceae</taxon>
        <taxon>Melinidinae</taxon>
        <taxon>Urochloa</taxon>
    </lineage>
</organism>
<evidence type="ECO:0000313" key="2">
    <source>
        <dbReference type="Proteomes" id="UP001497457"/>
    </source>
</evidence>
<dbReference type="InterPro" id="IPR009003">
    <property type="entry name" value="Peptidase_S1_PA"/>
</dbReference>
<protein>
    <recommendedName>
        <fullName evidence="3">PDZ domain-containing protein</fullName>
    </recommendedName>
</protein>
<evidence type="ECO:0008006" key="3">
    <source>
        <dbReference type="Google" id="ProtNLM"/>
    </source>
</evidence>
<dbReference type="Gene3D" id="2.40.10.120">
    <property type="match status" value="1"/>
</dbReference>
<dbReference type="EMBL" id="OZ075115">
    <property type="protein sequence ID" value="CAL5070565.1"/>
    <property type="molecule type" value="Genomic_DNA"/>
</dbReference>
<proteinExistence type="predicted"/>
<dbReference type="AlphaFoldDB" id="A0ABC9F8G6"/>
<evidence type="ECO:0000313" key="1">
    <source>
        <dbReference type="EMBL" id="CAL5070565.1"/>
    </source>
</evidence>
<dbReference type="SUPFAM" id="SSF50494">
    <property type="entry name" value="Trypsin-like serine proteases"/>
    <property type="match status" value="1"/>
</dbReference>
<dbReference type="Gene3D" id="2.30.42.10">
    <property type="match status" value="1"/>
</dbReference>
<dbReference type="PANTHER" id="PTHR47389:SF5">
    <property type="entry name" value="OS09G0436700 PROTEIN"/>
    <property type="match status" value="1"/>
</dbReference>
<keyword evidence="2" id="KW-1185">Reference proteome</keyword>
<sequence>MSFADALALSSVGILTSYHIVYQMGTLLDPKPKIHVRLPNKSVSEGQLLFFNGYYNIALLEITADFPLQLPSFGSSPNYGQEVFVLARDKESFLSARHGTIVWRDEPDLLSGNYRMFLSGQLGGCNGAPVIDHDGNVIGMSFSGRPTKLVSISTILTCIEMWMKFRRIARPIIHGLSLRSLELLDVSSREEISYSYNIDSGYIVDVVQFDSTAEKVGIRRGDVIVSFDELGVHSLPKLEDLLLSLGWEFLERGLDASTVVDFKLEVYDPIGHCTRSIILPVGFCDAKVDESE</sequence>
<dbReference type="Pfam" id="PF13365">
    <property type="entry name" value="Trypsin_2"/>
    <property type="match status" value="1"/>
</dbReference>
<dbReference type="InterPro" id="IPR036034">
    <property type="entry name" value="PDZ_sf"/>
</dbReference>